<comment type="caution">
    <text evidence="2">The sequence shown here is derived from an EMBL/GenBank/DDBJ whole genome shotgun (WGS) entry which is preliminary data.</text>
</comment>
<accession>A0ABD3IBC0</accession>
<reference evidence="2 3" key="1">
    <citation type="submission" date="2024-09" db="EMBL/GenBank/DDBJ databases">
        <title>Chromosome-scale assembly of Riccia sorocarpa.</title>
        <authorList>
            <person name="Paukszto L."/>
        </authorList>
    </citation>
    <scope>NUCLEOTIDE SEQUENCE [LARGE SCALE GENOMIC DNA]</scope>
    <source>
        <strain evidence="2">LP-2024</strain>
        <tissue evidence="2">Aerial parts of the thallus</tissue>
    </source>
</reference>
<proteinExistence type="predicted"/>
<gene>
    <name evidence="2" type="ORF">R1sor_018426</name>
</gene>
<evidence type="ECO:0000313" key="2">
    <source>
        <dbReference type="EMBL" id="KAL3700404.1"/>
    </source>
</evidence>
<evidence type="ECO:0000313" key="3">
    <source>
        <dbReference type="Proteomes" id="UP001633002"/>
    </source>
</evidence>
<keyword evidence="3" id="KW-1185">Reference proteome</keyword>
<organism evidence="2 3">
    <name type="scientific">Riccia sorocarpa</name>
    <dbReference type="NCBI Taxonomy" id="122646"/>
    <lineage>
        <taxon>Eukaryota</taxon>
        <taxon>Viridiplantae</taxon>
        <taxon>Streptophyta</taxon>
        <taxon>Embryophyta</taxon>
        <taxon>Marchantiophyta</taxon>
        <taxon>Marchantiopsida</taxon>
        <taxon>Marchantiidae</taxon>
        <taxon>Marchantiales</taxon>
        <taxon>Ricciaceae</taxon>
        <taxon>Riccia</taxon>
    </lineage>
</organism>
<dbReference type="EMBL" id="JBJQOH010000001">
    <property type="protein sequence ID" value="KAL3700404.1"/>
    <property type="molecule type" value="Genomic_DNA"/>
</dbReference>
<evidence type="ECO:0000256" key="1">
    <source>
        <dbReference type="SAM" id="MobiDB-lite"/>
    </source>
</evidence>
<sequence>MFSGESSQNDEKNVESLSDSKLSRKRPQVAMWQTTLLEGNGWSLVETRSGETLPFDSVDELIMCITSVLTEEPKENSKRHIAVYQSLAGFLGYRERTQLPSLFQWGMNLEFPDVHARYVGFQA</sequence>
<protein>
    <submittedName>
        <fullName evidence="2">Uncharacterized protein</fullName>
    </submittedName>
</protein>
<feature type="region of interest" description="Disordered" evidence="1">
    <location>
        <begin position="1"/>
        <end position="27"/>
    </location>
</feature>
<name>A0ABD3IBC0_9MARC</name>
<dbReference type="AlphaFoldDB" id="A0ABD3IBC0"/>
<dbReference type="Proteomes" id="UP001633002">
    <property type="component" value="Unassembled WGS sequence"/>
</dbReference>